<dbReference type="OrthoDB" id="9803598at2"/>
<comment type="caution">
    <text evidence="2">The sequence shown here is derived from an EMBL/GenBank/DDBJ whole genome shotgun (WGS) entry which is preliminary data.</text>
</comment>
<dbReference type="Gene3D" id="3.60.120.10">
    <property type="entry name" value="Anthranilate synthase"/>
    <property type="match status" value="1"/>
</dbReference>
<proteinExistence type="predicted"/>
<dbReference type="Proteomes" id="UP000251889">
    <property type="component" value="Unassembled WGS sequence"/>
</dbReference>
<evidence type="ECO:0000313" key="2">
    <source>
        <dbReference type="EMBL" id="RAV99906.1"/>
    </source>
</evidence>
<dbReference type="PRINTS" id="PR00095">
    <property type="entry name" value="ANTSNTHASEI"/>
</dbReference>
<dbReference type="Pfam" id="PF00425">
    <property type="entry name" value="Chorismate_bind"/>
    <property type="match status" value="1"/>
</dbReference>
<dbReference type="PANTHER" id="PTHR11236:SF50">
    <property type="entry name" value="AMINODEOXYCHORISMATE SYNTHASE COMPONENT 1"/>
    <property type="match status" value="1"/>
</dbReference>
<keyword evidence="2" id="KW-0032">Aminotransferase</keyword>
<dbReference type="SUPFAM" id="SSF56322">
    <property type="entry name" value="ADC synthase"/>
    <property type="match status" value="1"/>
</dbReference>
<dbReference type="AlphaFoldDB" id="A0A364Y1E7"/>
<evidence type="ECO:0000313" key="3">
    <source>
        <dbReference type="Proteomes" id="UP000251889"/>
    </source>
</evidence>
<dbReference type="EC" id="2.6.1.85" evidence="2"/>
<accession>A0A364Y1E7</accession>
<keyword evidence="2" id="KW-0808">Transferase</keyword>
<dbReference type="GO" id="GO:0046820">
    <property type="term" value="F:4-amino-4-deoxychorismate synthase activity"/>
    <property type="evidence" value="ECO:0007669"/>
    <property type="project" value="UniProtKB-EC"/>
</dbReference>
<dbReference type="GO" id="GO:0000162">
    <property type="term" value="P:L-tryptophan biosynthetic process"/>
    <property type="evidence" value="ECO:0007669"/>
    <property type="project" value="TreeGrafter"/>
</dbReference>
<dbReference type="InterPro" id="IPR019999">
    <property type="entry name" value="Anth_synth_I-like"/>
</dbReference>
<sequence>MEISKFIETMNRWGRDKVPFLFAIDFEMEQPWIVKESDLDSTQIQFAIDGVTNAVPNKKQAPIALAKKVIPLEIYRAKFDRVMAGLAYGDSFLTNLTIKTEIETTSTLQEIFAASKATYKLLWRDRFLVFSPETFVKIGNGKILSYPMKGTIDADLTGAEQKILTDQKELAEHVTIVDLIRNDISQVADNVRVTRFRYIDKIRTSHKNLLQVSSEITGDLPADYSSRLGDIIVKLLPAGSVSGAPKKKTVQIIREAEREKRGFYTGVFGYFNGSVLDSGVMIRFIEKDGDKYFYRSGGGITTQSVVSSEYQEAIDKVYVPVD</sequence>
<dbReference type="EMBL" id="QMFY01000009">
    <property type="protein sequence ID" value="RAV99906.1"/>
    <property type="molecule type" value="Genomic_DNA"/>
</dbReference>
<feature type="domain" description="Chorismate-utilising enzyme C-terminal" evidence="1">
    <location>
        <begin position="73"/>
        <end position="316"/>
    </location>
</feature>
<gene>
    <name evidence="2" type="ORF">DQQ10_17870</name>
</gene>
<dbReference type="RefSeq" id="WP_112748252.1">
    <property type="nucleotide sequence ID" value="NZ_QMFY01000009.1"/>
</dbReference>
<dbReference type="InterPro" id="IPR005801">
    <property type="entry name" value="ADC_synthase"/>
</dbReference>
<dbReference type="InterPro" id="IPR015890">
    <property type="entry name" value="Chorismate_C"/>
</dbReference>
<keyword evidence="3" id="KW-1185">Reference proteome</keyword>
<organism evidence="2 3">
    <name type="scientific">Pseudochryseolinea flava</name>
    <dbReference type="NCBI Taxonomy" id="2059302"/>
    <lineage>
        <taxon>Bacteria</taxon>
        <taxon>Pseudomonadati</taxon>
        <taxon>Bacteroidota</taxon>
        <taxon>Cytophagia</taxon>
        <taxon>Cytophagales</taxon>
        <taxon>Fulvivirgaceae</taxon>
        <taxon>Pseudochryseolinea</taxon>
    </lineage>
</organism>
<dbReference type="NCBIfam" id="NF005486">
    <property type="entry name" value="PRK07093.1"/>
    <property type="match status" value="1"/>
</dbReference>
<evidence type="ECO:0000259" key="1">
    <source>
        <dbReference type="Pfam" id="PF00425"/>
    </source>
</evidence>
<reference evidence="2 3" key="1">
    <citation type="submission" date="2018-06" db="EMBL/GenBank/DDBJ databases">
        <title>Chryseolinea flavus sp. nov., a member of the phylum Bacteroidetes isolated from soil.</title>
        <authorList>
            <person name="Li Y."/>
            <person name="Wang J."/>
        </authorList>
    </citation>
    <scope>NUCLEOTIDE SEQUENCE [LARGE SCALE GENOMIC DNA]</scope>
    <source>
        <strain evidence="2 3">SDU1-6</strain>
    </source>
</reference>
<dbReference type="PANTHER" id="PTHR11236">
    <property type="entry name" value="AMINOBENZOATE/ANTHRANILATE SYNTHASE"/>
    <property type="match status" value="1"/>
</dbReference>
<protein>
    <submittedName>
        <fullName evidence="2">Aminodeoxychorismate synthase component I</fullName>
        <ecNumber evidence="2">2.6.1.85</ecNumber>
    </submittedName>
</protein>
<name>A0A364Y1E7_9BACT</name>